<dbReference type="EC" id="3.-.-.-" evidence="2"/>
<evidence type="ECO:0000259" key="1">
    <source>
        <dbReference type="Pfam" id="PF13472"/>
    </source>
</evidence>
<feature type="domain" description="SGNH hydrolase-type esterase" evidence="1">
    <location>
        <begin position="7"/>
        <end position="192"/>
    </location>
</feature>
<dbReference type="InterPro" id="IPR013830">
    <property type="entry name" value="SGNH_hydro"/>
</dbReference>
<name>A0A1X9M9H1_9BACI</name>
<dbReference type="InterPro" id="IPR036514">
    <property type="entry name" value="SGNH_hydro_sf"/>
</dbReference>
<dbReference type="Gene3D" id="3.40.50.1110">
    <property type="entry name" value="SGNH hydrolase"/>
    <property type="match status" value="1"/>
</dbReference>
<protein>
    <submittedName>
        <fullName evidence="2">Spore germination lipase LipC</fullName>
        <ecNumber evidence="2">3.-.-.-</ecNumber>
    </submittedName>
</protein>
<dbReference type="PANTHER" id="PTHR30383">
    <property type="entry name" value="THIOESTERASE 1/PROTEASE 1/LYSOPHOSPHOLIPASE L1"/>
    <property type="match status" value="1"/>
</dbReference>
<dbReference type="PANTHER" id="PTHR30383:SF27">
    <property type="entry name" value="SPORE GERMINATION LIPASE LIPC"/>
    <property type="match status" value="1"/>
</dbReference>
<dbReference type="AlphaFoldDB" id="A0A1X9M9H1"/>
<dbReference type="STRING" id="199441.BkAM31D_09445"/>
<dbReference type="SUPFAM" id="SSF52266">
    <property type="entry name" value="SGNH hydrolase"/>
    <property type="match status" value="1"/>
</dbReference>
<dbReference type="GO" id="GO:0004622">
    <property type="term" value="F:phosphatidylcholine lysophospholipase activity"/>
    <property type="evidence" value="ECO:0007669"/>
    <property type="project" value="TreeGrafter"/>
</dbReference>
<dbReference type="EMBL" id="CP020814">
    <property type="protein sequence ID" value="ARK30058.1"/>
    <property type="molecule type" value="Genomic_DNA"/>
</dbReference>
<dbReference type="RefSeq" id="WP_066151856.1">
    <property type="nucleotide sequence ID" value="NZ_CP020814.1"/>
</dbReference>
<sequence>MHLSYTALGDSLTVGIGAVHSPGFVKRYAGMIEQAYKVPLTLHIKAKAGLTSTQLLEMLSRANVRKAIAEADLITITIGGNDLIQTYRYSNHFNTLEDSVQRFTNNMQRILAEIASIKTYSYKPKYTVQLIGLYNPIPNVPYSHYFINQYNNVLRRCTNRIVAYVDIYTKFDQGGHYLLSHDFHPNSRGYQIIAEQAFKKLGLRDQLCG</sequence>
<dbReference type="InterPro" id="IPR051532">
    <property type="entry name" value="Ester_Hydrolysis_Enzymes"/>
</dbReference>
<evidence type="ECO:0000313" key="3">
    <source>
        <dbReference type="Proteomes" id="UP000193006"/>
    </source>
</evidence>
<gene>
    <name evidence="2" type="primary">lipC_2</name>
    <name evidence="2" type="ORF">BkAM31D_09445</name>
</gene>
<accession>A0A1X9M9H1</accession>
<keyword evidence="3" id="KW-1185">Reference proteome</keyword>
<evidence type="ECO:0000313" key="2">
    <source>
        <dbReference type="EMBL" id="ARK30058.1"/>
    </source>
</evidence>
<dbReference type="Proteomes" id="UP000193006">
    <property type="component" value="Chromosome"/>
</dbReference>
<organism evidence="2 3">
    <name type="scientific">Halalkalibacter krulwichiae</name>
    <dbReference type="NCBI Taxonomy" id="199441"/>
    <lineage>
        <taxon>Bacteria</taxon>
        <taxon>Bacillati</taxon>
        <taxon>Bacillota</taxon>
        <taxon>Bacilli</taxon>
        <taxon>Bacillales</taxon>
        <taxon>Bacillaceae</taxon>
        <taxon>Halalkalibacter</taxon>
    </lineage>
</organism>
<reference evidence="2 3" key="1">
    <citation type="submission" date="2017-04" db="EMBL/GenBank/DDBJ databases">
        <title>Bacillus krulwichiae AM31D Genome sequencing and assembly.</title>
        <authorList>
            <person name="Krulwich T.A."/>
            <person name="Anastor L."/>
            <person name="Ehrlich R."/>
            <person name="Ehrlich G.D."/>
            <person name="Janto B."/>
        </authorList>
    </citation>
    <scope>NUCLEOTIDE SEQUENCE [LARGE SCALE GENOMIC DNA]</scope>
    <source>
        <strain evidence="2 3">AM31D</strain>
    </source>
</reference>
<dbReference type="KEGG" id="bkw:BkAM31D_09445"/>
<proteinExistence type="predicted"/>
<dbReference type="Pfam" id="PF13472">
    <property type="entry name" value="Lipase_GDSL_2"/>
    <property type="match status" value="1"/>
</dbReference>
<keyword evidence="2" id="KW-0378">Hydrolase</keyword>